<dbReference type="Proteomes" id="UP000253919">
    <property type="component" value="Unassembled WGS sequence"/>
</dbReference>
<comment type="caution">
    <text evidence="1">The sequence shown here is derived from an EMBL/GenBank/DDBJ whole genome shotgun (WGS) entry which is preliminary data.</text>
</comment>
<dbReference type="EMBL" id="QASA01000001">
    <property type="protein sequence ID" value="RDC62863.1"/>
    <property type="molecule type" value="Genomic_DNA"/>
</dbReference>
<name>A0A369QD70_9BACT</name>
<reference evidence="1 2" key="1">
    <citation type="submission" date="2018-04" db="EMBL/GenBank/DDBJ databases">
        <title>Adhaeribacter sp. HMF7616 genome sequencing and assembly.</title>
        <authorList>
            <person name="Kang H."/>
            <person name="Kang J."/>
            <person name="Cha I."/>
            <person name="Kim H."/>
            <person name="Joh K."/>
        </authorList>
    </citation>
    <scope>NUCLEOTIDE SEQUENCE [LARGE SCALE GENOMIC DNA]</scope>
    <source>
        <strain evidence="1 2">HMF7616</strain>
    </source>
</reference>
<protein>
    <recommendedName>
        <fullName evidence="3">DUF2480 family protein</fullName>
    </recommendedName>
</protein>
<gene>
    <name evidence="1" type="ORF">AHMF7616_01457</name>
</gene>
<accession>A0A369QD70</accession>
<organism evidence="1 2">
    <name type="scientific">Adhaeribacter pallidiroseus</name>
    <dbReference type="NCBI Taxonomy" id="2072847"/>
    <lineage>
        <taxon>Bacteria</taxon>
        <taxon>Pseudomonadati</taxon>
        <taxon>Bacteroidota</taxon>
        <taxon>Cytophagia</taxon>
        <taxon>Cytophagales</taxon>
        <taxon>Hymenobacteraceae</taxon>
        <taxon>Adhaeribacter</taxon>
    </lineage>
</organism>
<proteinExistence type="predicted"/>
<sequence length="169" mass="19059">MNEIINKVAESSLITINLEALIHPGERVVFDIKDQLFMGLILKEKDFRSFIKENDWSVYTGKNVAMINSADAIVPTWAYMLVASKLQMYANRYIFGNLGNLEQALIQEAIANINPDEYMNAKIVVKGCSSITVPDFAYVEIMHKLLPVASSIMYGEPCSTVPIYKKLKF</sequence>
<keyword evidence="2" id="KW-1185">Reference proteome</keyword>
<dbReference type="OrthoDB" id="9803040at2"/>
<dbReference type="AlphaFoldDB" id="A0A369QD70"/>
<evidence type="ECO:0008006" key="3">
    <source>
        <dbReference type="Google" id="ProtNLM"/>
    </source>
</evidence>
<evidence type="ECO:0000313" key="1">
    <source>
        <dbReference type="EMBL" id="RDC62863.1"/>
    </source>
</evidence>
<evidence type="ECO:0000313" key="2">
    <source>
        <dbReference type="Proteomes" id="UP000253919"/>
    </source>
</evidence>
<dbReference type="RefSeq" id="WP_115372253.1">
    <property type="nucleotide sequence ID" value="NZ_QASA01000001.1"/>
</dbReference>
<dbReference type="InterPro" id="IPR018914">
    <property type="entry name" value="DUF2480"/>
</dbReference>
<dbReference type="Pfam" id="PF10652">
    <property type="entry name" value="DUF2480"/>
    <property type="match status" value="1"/>
</dbReference>